<gene>
    <name evidence="1" type="ORF">RCOM_1493360</name>
</gene>
<name>B9RQJ4_RICCO</name>
<organism evidence="1 2">
    <name type="scientific">Ricinus communis</name>
    <name type="common">Castor bean</name>
    <dbReference type="NCBI Taxonomy" id="3988"/>
    <lineage>
        <taxon>Eukaryota</taxon>
        <taxon>Viridiplantae</taxon>
        <taxon>Streptophyta</taxon>
        <taxon>Embryophyta</taxon>
        <taxon>Tracheophyta</taxon>
        <taxon>Spermatophyta</taxon>
        <taxon>Magnoliopsida</taxon>
        <taxon>eudicotyledons</taxon>
        <taxon>Gunneridae</taxon>
        <taxon>Pentapetalae</taxon>
        <taxon>rosids</taxon>
        <taxon>fabids</taxon>
        <taxon>Malpighiales</taxon>
        <taxon>Euphorbiaceae</taxon>
        <taxon>Acalyphoideae</taxon>
        <taxon>Acalypheae</taxon>
        <taxon>Ricinus</taxon>
    </lineage>
</organism>
<evidence type="ECO:0000313" key="1">
    <source>
        <dbReference type="EMBL" id="EEF46433.1"/>
    </source>
</evidence>
<dbReference type="Proteomes" id="UP000008311">
    <property type="component" value="Unassembled WGS sequence"/>
</dbReference>
<dbReference type="InterPro" id="IPR053151">
    <property type="entry name" value="RNase_H-like"/>
</dbReference>
<evidence type="ECO:0000313" key="2">
    <source>
        <dbReference type="Proteomes" id="UP000008311"/>
    </source>
</evidence>
<protein>
    <recommendedName>
        <fullName evidence="3">RNase H type-1 domain-containing protein</fullName>
    </recommendedName>
</protein>
<sequence>MEGVSWSVSDSTFDRFWEDKWVDGNNSLMDLSIGVMPDVLQNLSIYFILEGIWNWNIFQQYLHASICMKIIVVYPPNMSMGNDQVVWNHSASGIHLSKSAYERIRNVMLSSSNGIWEKIWKRKGPQKFWRNKTVFGTDSMNPLKVIHAILHNCHWVATALSTNVLIDADNNDLYNENIFWHPSSVGWIKLNVDGDVKDGKAGAGGLIRDFNGGALEYPLWPSVPWDLGYRRVLVESDAKEVVDMLTTSAGNQFANWVCKQAYRSSMRITNLSSPSGLRELLLSDALGTSFVML</sequence>
<proteinExistence type="predicted"/>
<dbReference type="PANTHER" id="PTHR47723">
    <property type="entry name" value="OS05G0353850 PROTEIN"/>
    <property type="match status" value="1"/>
</dbReference>
<dbReference type="PANTHER" id="PTHR47723:SF19">
    <property type="entry name" value="POLYNUCLEOTIDYL TRANSFERASE, RIBONUCLEASE H-LIKE SUPERFAMILY PROTEIN"/>
    <property type="match status" value="1"/>
</dbReference>
<accession>B9RQJ4</accession>
<dbReference type="AlphaFoldDB" id="B9RQJ4"/>
<keyword evidence="2" id="KW-1185">Reference proteome</keyword>
<evidence type="ECO:0008006" key="3">
    <source>
        <dbReference type="Google" id="ProtNLM"/>
    </source>
</evidence>
<dbReference type="EMBL" id="EQ973801">
    <property type="protein sequence ID" value="EEF46433.1"/>
    <property type="molecule type" value="Genomic_DNA"/>
</dbReference>
<dbReference type="InParanoid" id="B9RQJ4"/>
<reference evidence="2" key="1">
    <citation type="journal article" date="2010" name="Nat. Biotechnol.">
        <title>Draft genome sequence of the oilseed species Ricinus communis.</title>
        <authorList>
            <person name="Chan A.P."/>
            <person name="Crabtree J."/>
            <person name="Zhao Q."/>
            <person name="Lorenzi H."/>
            <person name="Orvis J."/>
            <person name="Puiu D."/>
            <person name="Melake-Berhan A."/>
            <person name="Jones K.M."/>
            <person name="Redman J."/>
            <person name="Chen G."/>
            <person name="Cahoon E.B."/>
            <person name="Gedil M."/>
            <person name="Stanke M."/>
            <person name="Haas B.J."/>
            <person name="Wortman J.R."/>
            <person name="Fraser-Liggett C.M."/>
            <person name="Ravel J."/>
            <person name="Rabinowicz P.D."/>
        </authorList>
    </citation>
    <scope>NUCLEOTIDE SEQUENCE [LARGE SCALE GENOMIC DNA]</scope>
    <source>
        <strain evidence="2">cv. Hale</strain>
    </source>
</reference>